<proteinExistence type="predicted"/>
<sequence length="558" mass="61539">MDESPQGLEEDEGGKMKLPAERDVVALGIIVAALIMFVGHAGAVLPGTIRVMLGTGDGPANYMVSAFLLNAALVIFGWRRYNELMKEMRERRESEEEARELAFTDPLTGSLNRRSMVPEVDRLVKQVCQPGARDCAVAFIMLDLDHFKQINDLNGHRAGDTMLITMARRVRAVLPDDARLARLGGDEFACVLCYDPNNPAVIDRIASAIISAGRQPFEVAGGELAISLSVGIACSTALPDPCDNPAEEMLHMADMAMYHAKKSGRNRYDWFEPKMERELRLRADLENGILAGIARGEFVPFYEQQVDVETGELTGFEMLARWQSPRLGLVTPDRFIPVAEELGVIAELSESVISQALRDARDWDPRLTLAVNISPVQMRDPWFAQRLLKFLAEARFPAERLEIEITEMCLNENIGLVRSMVTSLKNQGVKISLDDFGVGYATLAQLRALPFDRIKIDRQFIGRLSRAEDTANVISTIASIGQGMNLPVTAEGIETESLRDSLRRIGTFKGQGYFYGKPETAEQVRNRLKSEARLAADTAANDTPASDIVAARAADPAA</sequence>
<dbReference type="InterPro" id="IPR052155">
    <property type="entry name" value="Biofilm_reg_signaling"/>
</dbReference>
<dbReference type="RefSeq" id="WP_156521670.1">
    <property type="nucleotide sequence ID" value="NZ_BMIO01000003.1"/>
</dbReference>
<dbReference type="InterPro" id="IPR000160">
    <property type="entry name" value="GGDEF_dom"/>
</dbReference>
<dbReference type="SMART" id="SM00267">
    <property type="entry name" value="GGDEF"/>
    <property type="match status" value="1"/>
</dbReference>
<accession>A0A917DGH0</accession>
<reference evidence="4 5" key="1">
    <citation type="journal article" date="2014" name="Int. J. Syst. Evol. Microbiol.">
        <title>Complete genome sequence of Corynebacterium casei LMG S-19264T (=DSM 44701T), isolated from a smear-ripened cheese.</title>
        <authorList>
            <consortium name="US DOE Joint Genome Institute (JGI-PGF)"/>
            <person name="Walter F."/>
            <person name="Albersmeier A."/>
            <person name="Kalinowski J."/>
            <person name="Ruckert C."/>
        </authorList>
    </citation>
    <scope>NUCLEOTIDE SEQUENCE [LARGE SCALE GENOMIC DNA]</scope>
    <source>
        <strain evidence="4 5">CGMCC 1.15358</strain>
    </source>
</reference>
<dbReference type="OrthoDB" id="9814202at2"/>
<dbReference type="PROSITE" id="PS50883">
    <property type="entry name" value="EAL"/>
    <property type="match status" value="1"/>
</dbReference>
<dbReference type="InterPro" id="IPR035919">
    <property type="entry name" value="EAL_sf"/>
</dbReference>
<keyword evidence="5" id="KW-1185">Reference proteome</keyword>
<feature type="transmembrane region" description="Helical" evidence="1">
    <location>
        <begin position="62"/>
        <end position="81"/>
    </location>
</feature>
<keyword evidence="1" id="KW-1133">Transmembrane helix</keyword>
<dbReference type="CDD" id="cd01948">
    <property type="entry name" value="EAL"/>
    <property type="match status" value="1"/>
</dbReference>
<evidence type="ECO:0000313" key="5">
    <source>
        <dbReference type="Proteomes" id="UP000598997"/>
    </source>
</evidence>
<evidence type="ECO:0000259" key="3">
    <source>
        <dbReference type="PROSITE" id="PS50887"/>
    </source>
</evidence>
<evidence type="ECO:0000313" key="4">
    <source>
        <dbReference type="EMBL" id="GGD38320.1"/>
    </source>
</evidence>
<dbReference type="SMART" id="SM00052">
    <property type="entry name" value="EAL"/>
    <property type="match status" value="1"/>
</dbReference>
<organism evidence="4 5">
    <name type="scientific">Croceicoccus pelagius</name>
    <dbReference type="NCBI Taxonomy" id="1703341"/>
    <lineage>
        <taxon>Bacteria</taxon>
        <taxon>Pseudomonadati</taxon>
        <taxon>Pseudomonadota</taxon>
        <taxon>Alphaproteobacteria</taxon>
        <taxon>Sphingomonadales</taxon>
        <taxon>Erythrobacteraceae</taxon>
        <taxon>Croceicoccus</taxon>
    </lineage>
</organism>
<dbReference type="Pfam" id="PF00563">
    <property type="entry name" value="EAL"/>
    <property type="match status" value="1"/>
</dbReference>
<dbReference type="AlphaFoldDB" id="A0A917DGH0"/>
<dbReference type="Gene3D" id="3.20.20.450">
    <property type="entry name" value="EAL domain"/>
    <property type="match status" value="1"/>
</dbReference>
<dbReference type="PANTHER" id="PTHR44757">
    <property type="entry name" value="DIGUANYLATE CYCLASE DGCP"/>
    <property type="match status" value="1"/>
</dbReference>
<dbReference type="InterPro" id="IPR001633">
    <property type="entry name" value="EAL_dom"/>
</dbReference>
<dbReference type="SUPFAM" id="SSF55073">
    <property type="entry name" value="Nucleotide cyclase"/>
    <property type="match status" value="1"/>
</dbReference>
<keyword evidence="1" id="KW-0472">Membrane</keyword>
<dbReference type="Proteomes" id="UP000598997">
    <property type="component" value="Unassembled WGS sequence"/>
</dbReference>
<dbReference type="InterPro" id="IPR043128">
    <property type="entry name" value="Rev_trsase/Diguanyl_cyclase"/>
</dbReference>
<dbReference type="SUPFAM" id="SSF141868">
    <property type="entry name" value="EAL domain-like"/>
    <property type="match status" value="1"/>
</dbReference>
<gene>
    <name evidence="4" type="ORF">GCM10010989_10530</name>
</gene>
<dbReference type="Gene3D" id="3.30.70.270">
    <property type="match status" value="1"/>
</dbReference>
<evidence type="ECO:0008006" key="6">
    <source>
        <dbReference type="Google" id="ProtNLM"/>
    </source>
</evidence>
<protein>
    <recommendedName>
        <fullName evidence="6">Diguanylate cyclase</fullName>
    </recommendedName>
</protein>
<dbReference type="PANTHER" id="PTHR44757:SF2">
    <property type="entry name" value="BIOFILM ARCHITECTURE MAINTENANCE PROTEIN MBAA"/>
    <property type="match status" value="1"/>
</dbReference>
<feature type="transmembrane region" description="Helical" evidence="1">
    <location>
        <begin position="24"/>
        <end position="42"/>
    </location>
</feature>
<dbReference type="PROSITE" id="PS50887">
    <property type="entry name" value="GGDEF"/>
    <property type="match status" value="1"/>
</dbReference>
<comment type="caution">
    <text evidence="4">The sequence shown here is derived from an EMBL/GenBank/DDBJ whole genome shotgun (WGS) entry which is preliminary data.</text>
</comment>
<dbReference type="InterPro" id="IPR029787">
    <property type="entry name" value="Nucleotide_cyclase"/>
</dbReference>
<dbReference type="CDD" id="cd01949">
    <property type="entry name" value="GGDEF"/>
    <property type="match status" value="1"/>
</dbReference>
<feature type="domain" description="EAL" evidence="2">
    <location>
        <begin position="282"/>
        <end position="532"/>
    </location>
</feature>
<feature type="domain" description="GGDEF" evidence="3">
    <location>
        <begin position="135"/>
        <end position="273"/>
    </location>
</feature>
<evidence type="ECO:0000256" key="1">
    <source>
        <dbReference type="SAM" id="Phobius"/>
    </source>
</evidence>
<dbReference type="Pfam" id="PF00990">
    <property type="entry name" value="GGDEF"/>
    <property type="match status" value="1"/>
</dbReference>
<name>A0A917DGH0_9SPHN</name>
<dbReference type="EMBL" id="BMIO01000003">
    <property type="protein sequence ID" value="GGD38320.1"/>
    <property type="molecule type" value="Genomic_DNA"/>
</dbReference>
<dbReference type="NCBIfam" id="TIGR00254">
    <property type="entry name" value="GGDEF"/>
    <property type="match status" value="1"/>
</dbReference>
<keyword evidence="1" id="KW-0812">Transmembrane</keyword>
<evidence type="ECO:0000259" key="2">
    <source>
        <dbReference type="PROSITE" id="PS50883"/>
    </source>
</evidence>